<dbReference type="STRING" id="63057.A0A2P5FMJ4"/>
<evidence type="ECO:0000256" key="1">
    <source>
        <dbReference type="SAM" id="MobiDB-lite"/>
    </source>
</evidence>
<comment type="caution">
    <text evidence="2">The sequence shown here is derived from an EMBL/GenBank/DDBJ whole genome shotgun (WGS) entry which is preliminary data.</text>
</comment>
<dbReference type="Proteomes" id="UP000237000">
    <property type="component" value="Unassembled WGS sequence"/>
</dbReference>
<feature type="compositionally biased region" description="Basic and acidic residues" evidence="1">
    <location>
        <begin position="50"/>
        <end position="60"/>
    </location>
</feature>
<dbReference type="OrthoDB" id="783438at2759"/>
<dbReference type="AlphaFoldDB" id="A0A2P5FMJ4"/>
<dbReference type="EMBL" id="JXTC01000021">
    <property type="protein sequence ID" value="PON99015.1"/>
    <property type="molecule type" value="Genomic_DNA"/>
</dbReference>
<evidence type="ECO:0000313" key="2">
    <source>
        <dbReference type="EMBL" id="PON99015.1"/>
    </source>
</evidence>
<sequence>MTRLTNRLEMADEPMKQVGSRWRCKSRISQLGLLGSASPRNAKRSRRRPKMEAREEKDLGLVEDIGKPRKRHHIVRSKKEKLNLIPFVPSSSLSISKS</sequence>
<name>A0A2P5FMJ4_TREOI</name>
<gene>
    <name evidence="2" type="ORF">TorRG33x02_052520</name>
</gene>
<accession>A0A2P5FMJ4</accession>
<feature type="region of interest" description="Disordered" evidence="1">
    <location>
        <begin position="1"/>
        <end position="21"/>
    </location>
</feature>
<proteinExistence type="predicted"/>
<keyword evidence="3" id="KW-1185">Reference proteome</keyword>
<evidence type="ECO:0000313" key="3">
    <source>
        <dbReference type="Proteomes" id="UP000237000"/>
    </source>
</evidence>
<organism evidence="2 3">
    <name type="scientific">Trema orientale</name>
    <name type="common">Charcoal tree</name>
    <name type="synonym">Celtis orientalis</name>
    <dbReference type="NCBI Taxonomy" id="63057"/>
    <lineage>
        <taxon>Eukaryota</taxon>
        <taxon>Viridiplantae</taxon>
        <taxon>Streptophyta</taxon>
        <taxon>Embryophyta</taxon>
        <taxon>Tracheophyta</taxon>
        <taxon>Spermatophyta</taxon>
        <taxon>Magnoliopsida</taxon>
        <taxon>eudicotyledons</taxon>
        <taxon>Gunneridae</taxon>
        <taxon>Pentapetalae</taxon>
        <taxon>rosids</taxon>
        <taxon>fabids</taxon>
        <taxon>Rosales</taxon>
        <taxon>Cannabaceae</taxon>
        <taxon>Trema</taxon>
    </lineage>
</organism>
<reference evidence="3" key="1">
    <citation type="submission" date="2016-06" db="EMBL/GenBank/DDBJ databases">
        <title>Parallel loss of symbiosis genes in relatives of nitrogen-fixing non-legume Parasponia.</title>
        <authorList>
            <person name="Van Velzen R."/>
            <person name="Holmer R."/>
            <person name="Bu F."/>
            <person name="Rutten L."/>
            <person name="Van Zeijl A."/>
            <person name="Liu W."/>
            <person name="Santuari L."/>
            <person name="Cao Q."/>
            <person name="Sharma T."/>
            <person name="Shen D."/>
            <person name="Roswanjaya Y."/>
            <person name="Wardhani T."/>
            <person name="Kalhor M.S."/>
            <person name="Jansen J."/>
            <person name="Van den Hoogen J."/>
            <person name="Gungor B."/>
            <person name="Hartog M."/>
            <person name="Hontelez J."/>
            <person name="Verver J."/>
            <person name="Yang W.-C."/>
            <person name="Schijlen E."/>
            <person name="Repin R."/>
            <person name="Schilthuizen M."/>
            <person name="Schranz E."/>
            <person name="Heidstra R."/>
            <person name="Miyata K."/>
            <person name="Fedorova E."/>
            <person name="Kohlen W."/>
            <person name="Bisseling T."/>
            <person name="Smit S."/>
            <person name="Geurts R."/>
        </authorList>
    </citation>
    <scope>NUCLEOTIDE SEQUENCE [LARGE SCALE GENOMIC DNA]</scope>
    <source>
        <strain evidence="3">cv. RG33-2</strain>
    </source>
</reference>
<dbReference type="InParanoid" id="A0A2P5FMJ4"/>
<feature type="region of interest" description="Disordered" evidence="1">
    <location>
        <begin position="33"/>
        <end position="60"/>
    </location>
</feature>
<protein>
    <submittedName>
        <fullName evidence="2">Uncharacterized protein</fullName>
    </submittedName>
</protein>